<organism evidence="3 4">
    <name type="scientific">Reticulomyxa filosa</name>
    <dbReference type="NCBI Taxonomy" id="46433"/>
    <lineage>
        <taxon>Eukaryota</taxon>
        <taxon>Sar</taxon>
        <taxon>Rhizaria</taxon>
        <taxon>Retaria</taxon>
        <taxon>Foraminifera</taxon>
        <taxon>Monothalamids</taxon>
        <taxon>Reticulomyxidae</taxon>
        <taxon>Reticulomyxa</taxon>
    </lineage>
</organism>
<name>X6N2Y4_RETFI</name>
<evidence type="ECO:0000256" key="2">
    <source>
        <dbReference type="SAM" id="MobiDB-lite"/>
    </source>
</evidence>
<proteinExistence type="predicted"/>
<evidence type="ECO:0000313" key="4">
    <source>
        <dbReference type="Proteomes" id="UP000023152"/>
    </source>
</evidence>
<protein>
    <submittedName>
        <fullName evidence="3">Uncharacterized protein</fullName>
    </submittedName>
</protein>
<dbReference type="AlphaFoldDB" id="X6N2Y4"/>
<gene>
    <name evidence="3" type="ORF">RFI_17113</name>
</gene>
<feature type="compositionally biased region" description="Polar residues" evidence="2">
    <location>
        <begin position="34"/>
        <end position="87"/>
    </location>
</feature>
<keyword evidence="1" id="KW-0175">Coiled coil</keyword>
<feature type="compositionally biased region" description="Low complexity" evidence="2">
    <location>
        <begin position="17"/>
        <end position="33"/>
    </location>
</feature>
<sequence>MKTGKTDDLFGDLMECSGSLGLPSLPKSPSPQGNQQTTSLVNNAPSTTVQMNDLQTRNMSPLNQEKTMTGKNNGSAFLNILLSPSSDSRAKGKTNDAVKEQPQLDPSIDDDDDIGSVPPLPPPSVNSDDTQQHFEDNRIPRPYKEEPFETKRQPSKDRGMVNPNLTIQSHLDWSLIDDLEPRIMNNKLHQQELGRQIMELTEELEKTVEEHKYLIQQKSQMSKQISMFERQWMKWNAFDFIEWISRTYNFKFRRILSASRIDTLISTYGSTFRYSKQFRGSLLAKFDHSCLQFIGIADIEDCNNIMVKIKLLITQQPNQREGEEDIEFQ</sequence>
<feature type="coiled-coil region" evidence="1">
    <location>
        <begin position="190"/>
        <end position="217"/>
    </location>
</feature>
<feature type="compositionally biased region" description="Basic and acidic residues" evidence="2">
    <location>
        <begin position="130"/>
        <end position="159"/>
    </location>
</feature>
<feature type="region of interest" description="Disordered" evidence="2">
    <location>
        <begin position="1"/>
        <end position="163"/>
    </location>
</feature>
<reference evidence="3 4" key="1">
    <citation type="journal article" date="2013" name="Curr. Biol.">
        <title>The Genome of the Foraminiferan Reticulomyxa filosa.</title>
        <authorList>
            <person name="Glockner G."/>
            <person name="Hulsmann N."/>
            <person name="Schleicher M."/>
            <person name="Noegel A.A."/>
            <person name="Eichinger L."/>
            <person name="Gallinger C."/>
            <person name="Pawlowski J."/>
            <person name="Sierra R."/>
            <person name="Euteneuer U."/>
            <person name="Pillet L."/>
            <person name="Moustafa A."/>
            <person name="Platzer M."/>
            <person name="Groth M."/>
            <person name="Szafranski K."/>
            <person name="Schliwa M."/>
        </authorList>
    </citation>
    <scope>NUCLEOTIDE SEQUENCE [LARGE SCALE GENOMIC DNA]</scope>
</reference>
<evidence type="ECO:0000256" key="1">
    <source>
        <dbReference type="SAM" id="Coils"/>
    </source>
</evidence>
<dbReference type="Proteomes" id="UP000023152">
    <property type="component" value="Unassembled WGS sequence"/>
</dbReference>
<keyword evidence="4" id="KW-1185">Reference proteome</keyword>
<dbReference type="EMBL" id="ASPP01012929">
    <property type="protein sequence ID" value="ETO20104.1"/>
    <property type="molecule type" value="Genomic_DNA"/>
</dbReference>
<feature type="compositionally biased region" description="Basic and acidic residues" evidence="2">
    <location>
        <begin position="88"/>
        <end position="99"/>
    </location>
</feature>
<comment type="caution">
    <text evidence="3">The sequence shown here is derived from an EMBL/GenBank/DDBJ whole genome shotgun (WGS) entry which is preliminary data.</text>
</comment>
<accession>X6N2Y4</accession>
<evidence type="ECO:0000313" key="3">
    <source>
        <dbReference type="EMBL" id="ETO20104.1"/>
    </source>
</evidence>